<evidence type="ECO:0000256" key="1">
    <source>
        <dbReference type="ARBA" id="ARBA00005446"/>
    </source>
</evidence>
<dbReference type="OrthoDB" id="3260945at2759"/>
<dbReference type="Pfam" id="PF00271">
    <property type="entry name" value="Helicase_C"/>
    <property type="match status" value="1"/>
</dbReference>
<evidence type="ECO:0000259" key="5">
    <source>
        <dbReference type="PROSITE" id="PS51194"/>
    </source>
</evidence>
<evidence type="ECO:0000313" key="6">
    <source>
        <dbReference type="EMBL" id="KAF5361319.1"/>
    </source>
</evidence>
<dbReference type="AlphaFoldDB" id="A0A8H5GAI6"/>
<dbReference type="GO" id="GO:0005737">
    <property type="term" value="C:cytoplasm"/>
    <property type="evidence" value="ECO:0007669"/>
    <property type="project" value="TreeGrafter"/>
</dbReference>
<proteinExistence type="inferred from homology"/>
<dbReference type="EMBL" id="JAACJM010000041">
    <property type="protein sequence ID" value="KAF5361319.1"/>
    <property type="molecule type" value="Genomic_DNA"/>
</dbReference>
<dbReference type="GO" id="GO:0000724">
    <property type="term" value="P:double-strand break repair via homologous recombination"/>
    <property type="evidence" value="ECO:0007669"/>
    <property type="project" value="TreeGrafter"/>
</dbReference>
<dbReference type="GO" id="GO:0009378">
    <property type="term" value="F:four-way junction helicase activity"/>
    <property type="evidence" value="ECO:0007669"/>
    <property type="project" value="TreeGrafter"/>
</dbReference>
<evidence type="ECO:0000313" key="7">
    <source>
        <dbReference type="Proteomes" id="UP000559256"/>
    </source>
</evidence>
<dbReference type="InterPro" id="IPR001650">
    <property type="entry name" value="Helicase_C-like"/>
</dbReference>
<evidence type="ECO:0000256" key="2">
    <source>
        <dbReference type="ARBA" id="ARBA00034617"/>
    </source>
</evidence>
<evidence type="ECO:0000256" key="4">
    <source>
        <dbReference type="SAM" id="MobiDB-lite"/>
    </source>
</evidence>
<comment type="similarity">
    <text evidence="1">Belongs to the helicase family. RecQ subfamily.</text>
</comment>
<keyword evidence="7" id="KW-1185">Reference proteome</keyword>
<dbReference type="EC" id="5.6.2.4" evidence="3"/>
<feature type="region of interest" description="Disordered" evidence="4">
    <location>
        <begin position="205"/>
        <end position="230"/>
    </location>
</feature>
<dbReference type="SMART" id="SM00490">
    <property type="entry name" value="HELICc"/>
    <property type="match status" value="1"/>
</dbReference>
<comment type="catalytic activity">
    <reaction evidence="2">
        <text>Couples ATP hydrolysis with the unwinding of duplex DNA by translocating in the 3'-5' direction.</text>
        <dbReference type="EC" id="5.6.2.4"/>
    </reaction>
</comment>
<dbReference type="Gene3D" id="3.40.50.300">
    <property type="entry name" value="P-loop containing nucleotide triphosphate hydrolases"/>
    <property type="match status" value="1"/>
</dbReference>
<comment type="caution">
    <text evidence="6">The sequence shown here is derived from an EMBL/GenBank/DDBJ whole genome shotgun (WGS) entry which is preliminary data.</text>
</comment>
<name>A0A8H5GAI6_9AGAR</name>
<dbReference type="PANTHER" id="PTHR13710">
    <property type="entry name" value="DNA HELICASE RECQ FAMILY MEMBER"/>
    <property type="match status" value="1"/>
</dbReference>
<evidence type="ECO:0000256" key="3">
    <source>
        <dbReference type="ARBA" id="ARBA00034808"/>
    </source>
</evidence>
<dbReference type="GO" id="GO:0005634">
    <property type="term" value="C:nucleus"/>
    <property type="evidence" value="ECO:0007669"/>
    <property type="project" value="TreeGrafter"/>
</dbReference>
<dbReference type="SUPFAM" id="SSF52540">
    <property type="entry name" value="P-loop containing nucleoside triphosphate hydrolases"/>
    <property type="match status" value="1"/>
</dbReference>
<dbReference type="InterPro" id="IPR027417">
    <property type="entry name" value="P-loop_NTPase"/>
</dbReference>
<accession>A0A8H5GAI6</accession>
<reference evidence="6 7" key="1">
    <citation type="journal article" date="2020" name="ISME J.">
        <title>Uncovering the hidden diversity of litter-decomposition mechanisms in mushroom-forming fungi.</title>
        <authorList>
            <person name="Floudas D."/>
            <person name="Bentzer J."/>
            <person name="Ahren D."/>
            <person name="Johansson T."/>
            <person name="Persson P."/>
            <person name="Tunlid A."/>
        </authorList>
    </citation>
    <scope>NUCLEOTIDE SEQUENCE [LARGE SCALE GENOMIC DNA]</scope>
    <source>
        <strain evidence="6 7">CBS 291.85</strain>
    </source>
</reference>
<dbReference type="Proteomes" id="UP000559256">
    <property type="component" value="Unassembled WGS sequence"/>
</dbReference>
<dbReference type="PROSITE" id="PS51194">
    <property type="entry name" value="HELICASE_CTER"/>
    <property type="match status" value="1"/>
</dbReference>
<feature type="domain" description="Helicase C-terminal" evidence="5">
    <location>
        <begin position="65"/>
        <end position="217"/>
    </location>
</feature>
<sequence length="230" mass="25269">MRGQFPSHASIFGLTATLLPGPSTTDVCRSLGLYRDQFTLVRRSNERKNMQLAILPATKALSGSSLPDLLPFLNQNRKTVISCQSLDVLYRVLVYLLRCLEHSPHGFSIVRPYHALLPAEFNQETIAVMENDPRFMIIVSTVALSLGINMKTIVDNIGIDIPKTPEGWVQEKGRAGRNQSLLVRGISFISKNTIAAARKVVANPSTQPDIHTPSRLGPGCRNNAGGMDIH</sequence>
<dbReference type="GO" id="GO:0043138">
    <property type="term" value="F:3'-5' DNA helicase activity"/>
    <property type="evidence" value="ECO:0007669"/>
    <property type="project" value="UniProtKB-EC"/>
</dbReference>
<gene>
    <name evidence="6" type="ORF">D9758_010249</name>
</gene>
<organism evidence="6 7">
    <name type="scientific">Tetrapyrgos nigripes</name>
    <dbReference type="NCBI Taxonomy" id="182062"/>
    <lineage>
        <taxon>Eukaryota</taxon>
        <taxon>Fungi</taxon>
        <taxon>Dikarya</taxon>
        <taxon>Basidiomycota</taxon>
        <taxon>Agaricomycotina</taxon>
        <taxon>Agaricomycetes</taxon>
        <taxon>Agaricomycetidae</taxon>
        <taxon>Agaricales</taxon>
        <taxon>Marasmiineae</taxon>
        <taxon>Marasmiaceae</taxon>
        <taxon>Tetrapyrgos</taxon>
    </lineage>
</organism>
<dbReference type="GO" id="GO:0005694">
    <property type="term" value="C:chromosome"/>
    <property type="evidence" value="ECO:0007669"/>
    <property type="project" value="TreeGrafter"/>
</dbReference>
<dbReference type="PANTHER" id="PTHR13710:SF120">
    <property type="entry name" value="BIFUNCTIONAL 3'-5' EXONUCLEASE_ATP-DEPENDENT HELICASE WRN"/>
    <property type="match status" value="1"/>
</dbReference>
<protein>
    <recommendedName>
        <fullName evidence="3">DNA 3'-5' helicase</fullName>
        <ecNumber evidence="3">5.6.2.4</ecNumber>
    </recommendedName>
</protein>